<organism evidence="2 3">
    <name type="scientific">Parasphingopyxis marina</name>
    <dbReference type="NCBI Taxonomy" id="2761622"/>
    <lineage>
        <taxon>Bacteria</taxon>
        <taxon>Pseudomonadati</taxon>
        <taxon>Pseudomonadota</taxon>
        <taxon>Alphaproteobacteria</taxon>
        <taxon>Sphingomonadales</taxon>
        <taxon>Sphingomonadaceae</taxon>
        <taxon>Parasphingopyxis</taxon>
    </lineage>
</organism>
<reference evidence="2 3" key="1">
    <citation type="submission" date="2020-08" db="EMBL/GenBank/DDBJ databases">
        <title>Draft genome sequence of Parasphingopyxis sp. GrpM-11.</title>
        <authorList>
            <person name="Oh J."/>
            <person name="Roh D.-H."/>
        </authorList>
    </citation>
    <scope>NUCLEOTIDE SEQUENCE [LARGE SCALE GENOMIC DNA]</scope>
    <source>
        <strain evidence="2 3">GrpM-11</strain>
    </source>
</reference>
<evidence type="ECO:0000313" key="3">
    <source>
        <dbReference type="Proteomes" id="UP000564378"/>
    </source>
</evidence>
<dbReference type="Pfam" id="PF03091">
    <property type="entry name" value="CutA1"/>
    <property type="match status" value="1"/>
</dbReference>
<proteinExistence type="inferred from homology"/>
<accession>A0A842HYZ6</accession>
<name>A0A842HYZ6_9SPHN</name>
<dbReference type="SUPFAM" id="SSF54913">
    <property type="entry name" value="GlnB-like"/>
    <property type="match status" value="1"/>
</dbReference>
<dbReference type="InterPro" id="IPR004323">
    <property type="entry name" value="Ion_tolerance_CutA"/>
</dbReference>
<evidence type="ECO:0000313" key="2">
    <source>
        <dbReference type="EMBL" id="MBC2778396.1"/>
    </source>
</evidence>
<dbReference type="EMBL" id="JACJVJ010000002">
    <property type="protein sequence ID" value="MBC2778396.1"/>
    <property type="molecule type" value="Genomic_DNA"/>
</dbReference>
<dbReference type="AlphaFoldDB" id="A0A842HYZ6"/>
<dbReference type="PANTHER" id="PTHR23419:SF8">
    <property type="entry name" value="FI09726P"/>
    <property type="match status" value="1"/>
</dbReference>
<sequence length="106" mass="11544">MSAAATVYAVFGSREEADRIARAMVEKRLAACVNILAPMRSVYRWDGAIETGEEIPALFKTAKAEALIAAIAALHSYDVPAICAWPIEQGHPPYIDWIVAETVEGR</sequence>
<dbReference type="RefSeq" id="WP_185801654.1">
    <property type="nucleotide sequence ID" value="NZ_JACJVJ010000002.1"/>
</dbReference>
<dbReference type="PANTHER" id="PTHR23419">
    <property type="entry name" value="DIVALENT CATION TOLERANCE CUTA-RELATED"/>
    <property type="match status" value="1"/>
</dbReference>
<comment type="caution">
    <text evidence="2">The sequence shown here is derived from an EMBL/GenBank/DDBJ whole genome shotgun (WGS) entry which is preliminary data.</text>
</comment>
<dbReference type="Proteomes" id="UP000564378">
    <property type="component" value="Unassembled WGS sequence"/>
</dbReference>
<dbReference type="InterPro" id="IPR011322">
    <property type="entry name" value="N-reg_PII-like_a/b"/>
</dbReference>
<keyword evidence="3" id="KW-1185">Reference proteome</keyword>
<evidence type="ECO:0000256" key="1">
    <source>
        <dbReference type="ARBA" id="ARBA00010169"/>
    </source>
</evidence>
<dbReference type="InterPro" id="IPR015867">
    <property type="entry name" value="N-reg_PII/ATP_PRibTrfase_C"/>
</dbReference>
<dbReference type="GO" id="GO:0010038">
    <property type="term" value="P:response to metal ion"/>
    <property type="evidence" value="ECO:0007669"/>
    <property type="project" value="InterPro"/>
</dbReference>
<dbReference type="GO" id="GO:0005507">
    <property type="term" value="F:copper ion binding"/>
    <property type="evidence" value="ECO:0007669"/>
    <property type="project" value="TreeGrafter"/>
</dbReference>
<comment type="similarity">
    <text evidence="1">Belongs to the CutA family.</text>
</comment>
<dbReference type="Gene3D" id="3.30.70.120">
    <property type="match status" value="1"/>
</dbReference>
<protein>
    <submittedName>
        <fullName evidence="2">Divalent-cation tolerance protein CutA</fullName>
    </submittedName>
</protein>
<gene>
    <name evidence="2" type="ORF">H6P80_12285</name>
</gene>